<dbReference type="PANTHER" id="PTHR45947:SF3">
    <property type="entry name" value="SULFOQUINOVOSYL TRANSFERASE SQD2"/>
    <property type="match status" value="1"/>
</dbReference>
<sequence length="364" mass="39009">MKIAFYAPLKSPNHPVPSGDRLMARLLLRALILAGHEVEIASELRSFHASPDVVLPDLQVSATAEVTRLAALYQDQGRPDIWFCYHPYYKAPDLIGPLLCQQFGMAYVTAEASYSHRRNLGVWTDFQAQLLDHVKTAALNLCFTARDFLGLEAVAPNAHLARLAPFIDAAPFVSCAPLPQPGVLATVAMMRPGDKMSSYTALAQALTKLGDGPWRLRVVGDGPCRDEVQALFSHFAPGQIEWLGEQPPERVAEILSTASLYVWPGHGEAYGLAYLEAQAAGLPVVAEAVAGVPEVVAAGITGLLAPPGDADALAASVAELLNNGALRGTMAVAARARVKMHHGLEAASERLSILLQEALEKHHV</sequence>
<gene>
    <name evidence="2" type="ORF">BJF95_15960</name>
</gene>
<dbReference type="InterPro" id="IPR050194">
    <property type="entry name" value="Glycosyltransferase_grp1"/>
</dbReference>
<dbReference type="AlphaFoldDB" id="A0A1Q8ZXJ8"/>
<accession>A0A1Q8ZXJ8</accession>
<dbReference type="Gene3D" id="3.40.50.2000">
    <property type="entry name" value="Glycogen Phosphorylase B"/>
    <property type="match status" value="2"/>
</dbReference>
<reference evidence="2 3" key="1">
    <citation type="submission" date="2016-09" db="EMBL/GenBank/DDBJ databases">
        <title>Rhizobium oryziradicis sp. nov., isolated from the root of rice.</title>
        <authorList>
            <person name="Zhao J."/>
            <person name="Zhang X."/>
        </authorList>
    </citation>
    <scope>NUCLEOTIDE SEQUENCE [LARGE SCALE GENOMIC DNA]</scope>
    <source>
        <strain evidence="2 3">N19</strain>
    </source>
</reference>
<keyword evidence="3" id="KW-1185">Reference proteome</keyword>
<dbReference type="STRING" id="1867956.BJF95_15960"/>
<dbReference type="Pfam" id="PF00534">
    <property type="entry name" value="Glycos_transf_1"/>
    <property type="match status" value="1"/>
</dbReference>
<organism evidence="2 3">
    <name type="scientific">Rhizobium oryziradicis</name>
    <dbReference type="NCBI Taxonomy" id="1867956"/>
    <lineage>
        <taxon>Bacteria</taxon>
        <taxon>Pseudomonadati</taxon>
        <taxon>Pseudomonadota</taxon>
        <taxon>Alphaproteobacteria</taxon>
        <taxon>Hyphomicrobiales</taxon>
        <taxon>Rhizobiaceae</taxon>
        <taxon>Rhizobium/Agrobacterium group</taxon>
        <taxon>Rhizobium</taxon>
    </lineage>
</organism>
<name>A0A1Q8ZXJ8_9HYPH</name>
<dbReference type="InterPro" id="IPR001296">
    <property type="entry name" value="Glyco_trans_1"/>
</dbReference>
<protein>
    <submittedName>
        <fullName evidence="2">Glycosyl transferase</fullName>
    </submittedName>
</protein>
<proteinExistence type="predicted"/>
<dbReference type="SUPFAM" id="SSF53756">
    <property type="entry name" value="UDP-Glycosyltransferase/glycogen phosphorylase"/>
    <property type="match status" value="1"/>
</dbReference>
<evidence type="ECO:0000313" key="2">
    <source>
        <dbReference type="EMBL" id="OLP46643.1"/>
    </source>
</evidence>
<comment type="caution">
    <text evidence="2">The sequence shown here is derived from an EMBL/GenBank/DDBJ whole genome shotgun (WGS) entry which is preliminary data.</text>
</comment>
<evidence type="ECO:0000313" key="3">
    <source>
        <dbReference type="Proteomes" id="UP000186894"/>
    </source>
</evidence>
<dbReference type="Proteomes" id="UP000186894">
    <property type="component" value="Unassembled WGS sequence"/>
</dbReference>
<dbReference type="GO" id="GO:0016757">
    <property type="term" value="F:glycosyltransferase activity"/>
    <property type="evidence" value="ECO:0007669"/>
    <property type="project" value="InterPro"/>
</dbReference>
<dbReference type="CDD" id="cd03801">
    <property type="entry name" value="GT4_PimA-like"/>
    <property type="match status" value="1"/>
</dbReference>
<dbReference type="PANTHER" id="PTHR45947">
    <property type="entry name" value="SULFOQUINOVOSYL TRANSFERASE SQD2"/>
    <property type="match status" value="1"/>
</dbReference>
<keyword evidence="2" id="KW-0808">Transferase</keyword>
<dbReference type="OrthoDB" id="5443996at2"/>
<feature type="domain" description="Glycosyl transferase family 1" evidence="1">
    <location>
        <begin position="201"/>
        <end position="336"/>
    </location>
</feature>
<dbReference type="EMBL" id="MKIM01000020">
    <property type="protein sequence ID" value="OLP46643.1"/>
    <property type="molecule type" value="Genomic_DNA"/>
</dbReference>
<dbReference type="RefSeq" id="WP_075637920.1">
    <property type="nucleotide sequence ID" value="NZ_MKIM01000020.1"/>
</dbReference>
<evidence type="ECO:0000259" key="1">
    <source>
        <dbReference type="Pfam" id="PF00534"/>
    </source>
</evidence>